<keyword evidence="5 13" id="KW-0444">Lipid biosynthesis</keyword>
<dbReference type="PANTHER" id="PTHR42724:SF1">
    <property type="entry name" value="TETRAACYLDISACCHARIDE 4'-KINASE, MITOCHONDRIAL-RELATED"/>
    <property type="match status" value="1"/>
</dbReference>
<dbReference type="OrthoDB" id="9766423at2"/>
<evidence type="ECO:0000256" key="8">
    <source>
        <dbReference type="ARBA" id="ARBA00022741"/>
    </source>
</evidence>
<keyword evidence="10 13" id="KW-0067">ATP-binding</keyword>
<accession>A0A5B8VHH8</accession>
<comment type="function">
    <text evidence="1 13">Transfers the gamma-phosphate of ATP to the 4'-position of a tetraacyldisaccharide 1-phosphate intermediate (termed DS-1-P) to form tetraacyldisaccharide 1,4'-bis-phosphate (lipid IVA).</text>
</comment>
<evidence type="ECO:0000313" key="15">
    <source>
        <dbReference type="Proteomes" id="UP000321291"/>
    </source>
</evidence>
<dbReference type="AlphaFoldDB" id="A0A5B8VHH8"/>
<evidence type="ECO:0000256" key="2">
    <source>
        <dbReference type="ARBA" id="ARBA00004870"/>
    </source>
</evidence>
<evidence type="ECO:0000256" key="6">
    <source>
        <dbReference type="ARBA" id="ARBA00022556"/>
    </source>
</evidence>
<dbReference type="InterPro" id="IPR027417">
    <property type="entry name" value="P-loop_NTPase"/>
</dbReference>
<evidence type="ECO:0000313" key="14">
    <source>
        <dbReference type="EMBL" id="QEC70930.1"/>
    </source>
</evidence>
<dbReference type="RefSeq" id="WP_146780190.1">
    <property type="nucleotide sequence ID" value="NZ_CP042434.1"/>
</dbReference>
<evidence type="ECO:0000256" key="3">
    <source>
        <dbReference type="ARBA" id="ARBA00012071"/>
    </source>
</evidence>
<keyword evidence="7 13" id="KW-0808">Transferase</keyword>
<evidence type="ECO:0000256" key="13">
    <source>
        <dbReference type="HAMAP-Rule" id="MF_00409"/>
    </source>
</evidence>
<sequence length="349" mass="39468">MGVYTTSLSWPLALIYGGVIRLRHLLYNKGILPTRNFDLPIICVGNLSTGGTGKTPTVLYLLDLLGDQKVATLSRGYKRKTKGFLIANNDTGPADLGDEPHLFHQQFPEAIVSVGEDRCAAVDQLMHLPDPPEVIILDDGFQHRRLRPGFSIILTDYSRLFSRDYLLPTGQLRDIRKAAKRAQMIVVTKCPTDLATADKEKLTNELCKYGPKIVLFSYIHYQKPLSLTSGSVADLSGPVHILLLHGIARPKSLREYVRQLDPDFKEMAYEDHHDYTTADIQNIKNAFRQLPEGRRMVLTTEKDSVKLRQFDHLTAALPIYILPIKLDFLFQGEGIFNEQILAFTHNYKH</sequence>
<dbReference type="EMBL" id="CP042434">
    <property type="protein sequence ID" value="QEC70930.1"/>
    <property type="molecule type" value="Genomic_DNA"/>
</dbReference>
<keyword evidence="6 13" id="KW-0441">Lipid A biosynthesis</keyword>
<evidence type="ECO:0000256" key="5">
    <source>
        <dbReference type="ARBA" id="ARBA00022516"/>
    </source>
</evidence>
<evidence type="ECO:0000256" key="1">
    <source>
        <dbReference type="ARBA" id="ARBA00002274"/>
    </source>
</evidence>
<evidence type="ECO:0000256" key="7">
    <source>
        <dbReference type="ARBA" id="ARBA00022679"/>
    </source>
</evidence>
<evidence type="ECO:0000256" key="11">
    <source>
        <dbReference type="ARBA" id="ARBA00023098"/>
    </source>
</evidence>
<reference evidence="14 15" key="1">
    <citation type="journal article" date="2017" name="Int. J. Syst. Evol. Microbiol.">
        <title>Arachidicoccus ginsenosidivorans sp. nov., with ginsenoside-converting activity isolated from ginseng cultivating soil.</title>
        <authorList>
            <person name="Siddiqi M.Z."/>
            <person name="Aslam Z."/>
            <person name="Im W.T."/>
        </authorList>
    </citation>
    <scope>NUCLEOTIDE SEQUENCE [LARGE SCALE GENOMIC DNA]</scope>
    <source>
        <strain evidence="14 15">Gsoil 809</strain>
    </source>
</reference>
<comment type="similarity">
    <text evidence="13">Belongs to the LpxK family.</text>
</comment>
<keyword evidence="11 13" id="KW-0443">Lipid metabolism</keyword>
<evidence type="ECO:0000256" key="10">
    <source>
        <dbReference type="ARBA" id="ARBA00022840"/>
    </source>
</evidence>
<dbReference type="GO" id="GO:0005886">
    <property type="term" value="C:plasma membrane"/>
    <property type="evidence" value="ECO:0007669"/>
    <property type="project" value="TreeGrafter"/>
</dbReference>
<dbReference type="PANTHER" id="PTHR42724">
    <property type="entry name" value="TETRAACYLDISACCHARIDE 4'-KINASE"/>
    <property type="match status" value="1"/>
</dbReference>
<keyword evidence="15" id="KW-1185">Reference proteome</keyword>
<name>A0A5B8VHH8_9BACT</name>
<organism evidence="14 15">
    <name type="scientific">Arachidicoccus ginsenosidivorans</name>
    <dbReference type="NCBI Taxonomy" id="496057"/>
    <lineage>
        <taxon>Bacteria</taxon>
        <taxon>Pseudomonadati</taxon>
        <taxon>Bacteroidota</taxon>
        <taxon>Chitinophagia</taxon>
        <taxon>Chitinophagales</taxon>
        <taxon>Chitinophagaceae</taxon>
        <taxon>Arachidicoccus</taxon>
    </lineage>
</organism>
<keyword evidence="8 13" id="KW-0547">Nucleotide-binding</keyword>
<dbReference type="EC" id="2.7.1.130" evidence="3 13"/>
<evidence type="ECO:0000256" key="4">
    <source>
        <dbReference type="ARBA" id="ARBA00016436"/>
    </source>
</evidence>
<dbReference type="Proteomes" id="UP000321291">
    <property type="component" value="Chromosome"/>
</dbReference>
<dbReference type="UniPathway" id="UPA00359">
    <property type="reaction ID" value="UER00482"/>
</dbReference>
<evidence type="ECO:0000256" key="9">
    <source>
        <dbReference type="ARBA" id="ARBA00022777"/>
    </source>
</evidence>
<dbReference type="GO" id="GO:0009245">
    <property type="term" value="P:lipid A biosynthetic process"/>
    <property type="evidence" value="ECO:0007669"/>
    <property type="project" value="UniProtKB-UniRule"/>
</dbReference>
<dbReference type="InterPro" id="IPR003758">
    <property type="entry name" value="LpxK"/>
</dbReference>
<comment type="catalytic activity">
    <reaction evidence="13">
        <text>a lipid A disaccharide + ATP = a lipid IVA + ADP + H(+)</text>
        <dbReference type="Rhea" id="RHEA:67840"/>
        <dbReference type="ChEBI" id="CHEBI:15378"/>
        <dbReference type="ChEBI" id="CHEBI:30616"/>
        <dbReference type="ChEBI" id="CHEBI:176343"/>
        <dbReference type="ChEBI" id="CHEBI:176425"/>
        <dbReference type="ChEBI" id="CHEBI:456216"/>
        <dbReference type="EC" id="2.7.1.130"/>
    </reaction>
</comment>
<dbReference type="GO" id="GO:0005524">
    <property type="term" value="F:ATP binding"/>
    <property type="evidence" value="ECO:0007669"/>
    <property type="project" value="UniProtKB-UniRule"/>
</dbReference>
<dbReference type="GO" id="GO:0009029">
    <property type="term" value="F:lipid-A 4'-kinase activity"/>
    <property type="evidence" value="ECO:0007669"/>
    <property type="project" value="UniProtKB-UniRule"/>
</dbReference>
<feature type="binding site" evidence="13">
    <location>
        <begin position="48"/>
        <end position="55"/>
    </location>
    <ligand>
        <name>ATP</name>
        <dbReference type="ChEBI" id="CHEBI:30616"/>
    </ligand>
</feature>
<dbReference type="KEGG" id="agi:FSB73_03795"/>
<keyword evidence="9 13" id="KW-0418">Kinase</keyword>
<comment type="pathway">
    <text evidence="2 13">Glycolipid biosynthesis; lipid IV(A) biosynthesis; lipid IV(A) from (3R)-3-hydroxytetradecanoyl-[acyl-carrier-protein] and UDP-N-acetyl-alpha-D-glucosamine: step 6/6.</text>
</comment>
<dbReference type="Pfam" id="PF02606">
    <property type="entry name" value="LpxK"/>
    <property type="match status" value="1"/>
</dbReference>
<dbReference type="GO" id="GO:0009244">
    <property type="term" value="P:lipopolysaccharide core region biosynthetic process"/>
    <property type="evidence" value="ECO:0007669"/>
    <property type="project" value="TreeGrafter"/>
</dbReference>
<evidence type="ECO:0000256" key="12">
    <source>
        <dbReference type="ARBA" id="ARBA00029757"/>
    </source>
</evidence>
<gene>
    <name evidence="13 14" type="primary">lpxK</name>
    <name evidence="14" type="ORF">FSB73_03795</name>
</gene>
<dbReference type="NCBIfam" id="TIGR00682">
    <property type="entry name" value="lpxK"/>
    <property type="match status" value="1"/>
</dbReference>
<proteinExistence type="inferred from homology"/>
<dbReference type="HAMAP" id="MF_00409">
    <property type="entry name" value="LpxK"/>
    <property type="match status" value="1"/>
</dbReference>
<dbReference type="SUPFAM" id="SSF52540">
    <property type="entry name" value="P-loop containing nucleoside triphosphate hydrolases"/>
    <property type="match status" value="1"/>
</dbReference>
<protein>
    <recommendedName>
        <fullName evidence="4 13">Tetraacyldisaccharide 4'-kinase</fullName>
        <ecNumber evidence="3 13">2.7.1.130</ecNumber>
    </recommendedName>
    <alternativeName>
        <fullName evidence="12 13">Lipid A 4'-kinase</fullName>
    </alternativeName>
</protein>